<comment type="caution">
    <text evidence="1">The sequence shown here is derived from an EMBL/GenBank/DDBJ whole genome shotgun (WGS) entry which is preliminary data.</text>
</comment>
<evidence type="ECO:0000313" key="1">
    <source>
        <dbReference type="EMBL" id="MBB4660737.1"/>
    </source>
</evidence>
<keyword evidence="2" id="KW-1185">Reference proteome</keyword>
<organism evidence="1 2">
    <name type="scientific">Conexibacter arvalis</name>
    <dbReference type="NCBI Taxonomy" id="912552"/>
    <lineage>
        <taxon>Bacteria</taxon>
        <taxon>Bacillati</taxon>
        <taxon>Actinomycetota</taxon>
        <taxon>Thermoleophilia</taxon>
        <taxon>Solirubrobacterales</taxon>
        <taxon>Conexibacteraceae</taxon>
        <taxon>Conexibacter</taxon>
    </lineage>
</organism>
<gene>
    <name evidence="1" type="ORF">BDZ31_000310</name>
</gene>
<sequence>MVTVLLLRRAPGGRADERLCEGVQPSAGYPRLTQASLRLSEMQRGTLEGRPDVVEYSARGARDSDYYVEVSVDIAAPPSGAALRRQAQRVLDGIAFPRWGDGCRS</sequence>
<dbReference type="EMBL" id="JACHNU010000001">
    <property type="protein sequence ID" value="MBB4660737.1"/>
    <property type="molecule type" value="Genomic_DNA"/>
</dbReference>
<proteinExistence type="predicted"/>
<dbReference type="RefSeq" id="WP_183338313.1">
    <property type="nucleotide sequence ID" value="NZ_JACHNU010000001.1"/>
</dbReference>
<accession>A0A840I7A3</accession>
<evidence type="ECO:0000313" key="2">
    <source>
        <dbReference type="Proteomes" id="UP000585272"/>
    </source>
</evidence>
<dbReference type="Proteomes" id="UP000585272">
    <property type="component" value="Unassembled WGS sequence"/>
</dbReference>
<dbReference type="AlphaFoldDB" id="A0A840I7A3"/>
<reference evidence="1 2" key="1">
    <citation type="submission" date="2020-08" db="EMBL/GenBank/DDBJ databases">
        <title>Genomic Encyclopedia of Archaeal and Bacterial Type Strains, Phase II (KMG-II): from individual species to whole genera.</title>
        <authorList>
            <person name="Goeker M."/>
        </authorList>
    </citation>
    <scope>NUCLEOTIDE SEQUENCE [LARGE SCALE GENOMIC DNA]</scope>
    <source>
        <strain evidence="1 2">DSM 23288</strain>
    </source>
</reference>
<name>A0A840I7A3_9ACTN</name>
<protein>
    <submittedName>
        <fullName evidence="1">Uncharacterized protein</fullName>
    </submittedName>
</protein>